<comment type="function">
    <text evidence="7">Supplies octaprenyl diphosphate, the precursor for the side chain of the isoprenoid quinones ubiquinone and menaquinone.</text>
</comment>
<dbReference type="PROSITE" id="PS00444">
    <property type="entry name" value="POLYPRENYL_SYNTHASE_2"/>
    <property type="match status" value="1"/>
</dbReference>
<evidence type="ECO:0000256" key="10">
    <source>
        <dbReference type="ARBA" id="ARBA00079637"/>
    </source>
</evidence>
<protein>
    <recommendedName>
        <fullName evidence="9">Octaprenyl diphosphate synthase</fullName>
        <ecNumber evidence="8">2.5.1.90</ecNumber>
    </recommendedName>
    <alternativeName>
        <fullName evidence="11">All-trans-octaprenyl-diphosphate synthase</fullName>
    </alternativeName>
    <alternativeName>
        <fullName evidence="10">Octaprenyl pyrophosphate synthase</fullName>
    </alternativeName>
</protein>
<dbReference type="PANTHER" id="PTHR12001:SF69">
    <property type="entry name" value="ALL TRANS-POLYPRENYL-DIPHOSPHATE SYNTHASE PDSS1"/>
    <property type="match status" value="1"/>
</dbReference>
<keyword evidence="14" id="KW-1185">Reference proteome</keyword>
<organism evidence="13 14">
    <name type="scientific">Aestuariirhabdus litorea</name>
    <dbReference type="NCBI Taxonomy" id="2528527"/>
    <lineage>
        <taxon>Bacteria</taxon>
        <taxon>Pseudomonadati</taxon>
        <taxon>Pseudomonadota</taxon>
        <taxon>Gammaproteobacteria</taxon>
        <taxon>Oceanospirillales</taxon>
        <taxon>Aestuariirhabdaceae</taxon>
        <taxon>Aestuariirhabdus</taxon>
    </lineage>
</organism>
<evidence type="ECO:0000256" key="1">
    <source>
        <dbReference type="ARBA" id="ARBA00001946"/>
    </source>
</evidence>
<dbReference type="InterPro" id="IPR033749">
    <property type="entry name" value="Polyprenyl_synt_CS"/>
</dbReference>
<dbReference type="InterPro" id="IPR000092">
    <property type="entry name" value="Polyprenyl_synt"/>
</dbReference>
<evidence type="ECO:0000256" key="4">
    <source>
        <dbReference type="ARBA" id="ARBA00022723"/>
    </source>
</evidence>
<gene>
    <name evidence="13" type="ORF">D0544_15545</name>
</gene>
<proteinExistence type="inferred from homology"/>
<dbReference type="Pfam" id="PF00348">
    <property type="entry name" value="polyprenyl_synt"/>
    <property type="match status" value="1"/>
</dbReference>
<dbReference type="InterPro" id="IPR008949">
    <property type="entry name" value="Isoprenoid_synthase_dom_sf"/>
</dbReference>
<dbReference type="AlphaFoldDB" id="A0A3P3VLA3"/>
<dbReference type="RefSeq" id="WP_125018362.1">
    <property type="nucleotide sequence ID" value="NZ_QWEZ01000002.1"/>
</dbReference>
<keyword evidence="5" id="KW-0460">Magnesium</keyword>
<comment type="cofactor">
    <cofactor evidence="1">
        <name>Mg(2+)</name>
        <dbReference type="ChEBI" id="CHEBI:18420"/>
    </cofactor>
</comment>
<dbReference type="CDD" id="cd00685">
    <property type="entry name" value="Trans_IPPS_HT"/>
    <property type="match status" value="1"/>
</dbReference>
<reference evidence="13 14" key="2">
    <citation type="submission" date="2018-12" db="EMBL/GenBank/DDBJ databases">
        <title>Simiduia agarivorans gen. nov., sp. nov., a marine, agarolytic bacterium isolated from shallow coastal water from Keelung, Taiwan.</title>
        <authorList>
            <person name="Shieh W.Y."/>
        </authorList>
    </citation>
    <scope>NUCLEOTIDE SEQUENCE [LARGE SCALE GENOMIC DNA]</scope>
    <source>
        <strain evidence="13 14">GTF-13</strain>
    </source>
</reference>
<evidence type="ECO:0000256" key="12">
    <source>
        <dbReference type="RuleBase" id="RU004466"/>
    </source>
</evidence>
<dbReference type="EC" id="2.5.1.90" evidence="8"/>
<evidence type="ECO:0000256" key="9">
    <source>
        <dbReference type="ARBA" id="ARBA00072473"/>
    </source>
</evidence>
<dbReference type="GO" id="GO:0106350">
    <property type="term" value="F:all-trans-octaprenyl-diphosphate synthase activity"/>
    <property type="evidence" value="ECO:0007669"/>
    <property type="project" value="UniProtKB-EC"/>
</dbReference>
<evidence type="ECO:0000256" key="3">
    <source>
        <dbReference type="ARBA" id="ARBA00022679"/>
    </source>
</evidence>
<dbReference type="PANTHER" id="PTHR12001">
    <property type="entry name" value="GERANYLGERANYL PYROPHOSPHATE SYNTHASE"/>
    <property type="match status" value="1"/>
</dbReference>
<dbReference type="GO" id="GO:0046872">
    <property type="term" value="F:metal ion binding"/>
    <property type="evidence" value="ECO:0007669"/>
    <property type="project" value="UniProtKB-KW"/>
</dbReference>
<dbReference type="PROSITE" id="PS00723">
    <property type="entry name" value="POLYPRENYL_SYNTHASE_1"/>
    <property type="match status" value="1"/>
</dbReference>
<evidence type="ECO:0000256" key="11">
    <source>
        <dbReference type="ARBA" id="ARBA00083124"/>
    </source>
</evidence>
<dbReference type="Proteomes" id="UP000280792">
    <property type="component" value="Unassembled WGS sequence"/>
</dbReference>
<evidence type="ECO:0000313" key="13">
    <source>
        <dbReference type="EMBL" id="RRJ83531.1"/>
    </source>
</evidence>
<evidence type="ECO:0000256" key="8">
    <source>
        <dbReference type="ARBA" id="ARBA00066511"/>
    </source>
</evidence>
<evidence type="ECO:0000256" key="2">
    <source>
        <dbReference type="ARBA" id="ARBA00006706"/>
    </source>
</evidence>
<comment type="catalytic activity">
    <reaction evidence="6">
        <text>5 isopentenyl diphosphate + (2E,6E)-farnesyl diphosphate = all-trans-octaprenyl diphosphate + 5 diphosphate</text>
        <dbReference type="Rhea" id="RHEA:27798"/>
        <dbReference type="ChEBI" id="CHEBI:33019"/>
        <dbReference type="ChEBI" id="CHEBI:57711"/>
        <dbReference type="ChEBI" id="CHEBI:128769"/>
        <dbReference type="ChEBI" id="CHEBI:175763"/>
        <dbReference type="EC" id="2.5.1.90"/>
    </reaction>
</comment>
<dbReference type="GO" id="GO:0008299">
    <property type="term" value="P:isoprenoid biosynthetic process"/>
    <property type="evidence" value="ECO:0007669"/>
    <property type="project" value="InterPro"/>
</dbReference>
<name>A0A3P3VLA3_9GAMM</name>
<comment type="similarity">
    <text evidence="2 12">Belongs to the FPP/GGPP synthase family.</text>
</comment>
<accession>A0A3P3VLA3</accession>
<keyword evidence="3 12" id="KW-0808">Transferase</keyword>
<reference evidence="13 14" key="1">
    <citation type="submission" date="2018-08" db="EMBL/GenBank/DDBJ databases">
        <authorList>
            <person name="Khan S.A."/>
        </authorList>
    </citation>
    <scope>NUCLEOTIDE SEQUENCE [LARGE SCALE GENOMIC DNA]</scope>
    <source>
        <strain evidence="13 14">GTF-13</strain>
    </source>
</reference>
<dbReference type="SUPFAM" id="SSF48576">
    <property type="entry name" value="Terpenoid synthases"/>
    <property type="match status" value="1"/>
</dbReference>
<evidence type="ECO:0000256" key="5">
    <source>
        <dbReference type="ARBA" id="ARBA00022842"/>
    </source>
</evidence>
<dbReference type="Gene3D" id="1.10.600.10">
    <property type="entry name" value="Farnesyl Diphosphate Synthase"/>
    <property type="match status" value="1"/>
</dbReference>
<dbReference type="EMBL" id="QWEZ01000002">
    <property type="protein sequence ID" value="RRJ83531.1"/>
    <property type="molecule type" value="Genomic_DNA"/>
</dbReference>
<evidence type="ECO:0000256" key="6">
    <source>
        <dbReference type="ARBA" id="ARBA00051506"/>
    </source>
</evidence>
<evidence type="ECO:0000256" key="7">
    <source>
        <dbReference type="ARBA" id="ARBA00055029"/>
    </source>
</evidence>
<dbReference type="FunFam" id="1.10.600.10:FF:000002">
    <property type="entry name" value="Octaprenyl diphosphate synthase"/>
    <property type="match status" value="1"/>
</dbReference>
<keyword evidence="4" id="KW-0479">Metal-binding</keyword>
<evidence type="ECO:0000313" key="14">
    <source>
        <dbReference type="Proteomes" id="UP000280792"/>
    </source>
</evidence>
<sequence>MANHSPIDQIQAVVSDDFATVDRHIQQQLSSDVPLVQTIGQYIVNAGGKRLRPLLVLLSARACGYSGDARIALAAVIEFLHTATLLHDDVVDMSNLRRGRDTANAKWGNAPSVLVGDFLYSRAFEMMVNIADLEVMRILSNATTVIAQGEVLQLMKVRDANTTEAIYMEVIRAKTAMLFEASTHAAAVLSGVDTPQREALRRYGDKLGIAFQLVDDLLDYQGDAEAMGKNVGDDLAEGKPTLPLIYTMREGTEAQAQLVRQAIQKGGLEQIEAITEAVRSSGALEYTASLAQRYAREAIEALQVLPASDARDAMELLANFSVSRTF</sequence>
<comment type="caution">
    <text evidence="13">The sequence shown here is derived from an EMBL/GenBank/DDBJ whole genome shotgun (WGS) entry which is preliminary data.</text>
</comment>
<dbReference type="SFLD" id="SFLDS00005">
    <property type="entry name" value="Isoprenoid_Synthase_Type_I"/>
    <property type="match status" value="1"/>
</dbReference>